<evidence type="ECO:0000313" key="1">
    <source>
        <dbReference type="EMBL" id="KAJ7544619.1"/>
    </source>
</evidence>
<organism evidence="1 2">
    <name type="scientific">Diphasiastrum complanatum</name>
    <name type="common">Issler's clubmoss</name>
    <name type="synonym">Lycopodium complanatum</name>
    <dbReference type="NCBI Taxonomy" id="34168"/>
    <lineage>
        <taxon>Eukaryota</taxon>
        <taxon>Viridiplantae</taxon>
        <taxon>Streptophyta</taxon>
        <taxon>Embryophyta</taxon>
        <taxon>Tracheophyta</taxon>
        <taxon>Lycopodiopsida</taxon>
        <taxon>Lycopodiales</taxon>
        <taxon>Lycopodiaceae</taxon>
        <taxon>Lycopodioideae</taxon>
        <taxon>Diphasiastrum</taxon>
    </lineage>
</organism>
<gene>
    <name evidence="1" type="ORF">O6H91_09G086100</name>
</gene>
<evidence type="ECO:0000313" key="2">
    <source>
        <dbReference type="Proteomes" id="UP001162992"/>
    </source>
</evidence>
<name>A0ACC2CRC4_DIPCM</name>
<sequence>MASESSNGAEKGRESSILEQERQKWDACYDLAIRRFVYSSAVGSFAGLLLFRSPVTRWSTIAFAAGMGLGSAYTDCSHILQGPISNLTDASKTSASS</sequence>
<comment type="caution">
    <text evidence="1">The sequence shown here is derived from an EMBL/GenBank/DDBJ whole genome shotgun (WGS) entry which is preliminary data.</text>
</comment>
<dbReference type="Proteomes" id="UP001162992">
    <property type="component" value="Chromosome 9"/>
</dbReference>
<reference evidence="2" key="1">
    <citation type="journal article" date="2024" name="Proc. Natl. Acad. Sci. U.S.A.">
        <title>Extraordinary preservation of gene collinearity over three hundred million years revealed in homosporous lycophytes.</title>
        <authorList>
            <person name="Li C."/>
            <person name="Wickell D."/>
            <person name="Kuo L.Y."/>
            <person name="Chen X."/>
            <person name="Nie B."/>
            <person name="Liao X."/>
            <person name="Peng D."/>
            <person name="Ji J."/>
            <person name="Jenkins J."/>
            <person name="Williams M."/>
            <person name="Shu S."/>
            <person name="Plott C."/>
            <person name="Barry K."/>
            <person name="Rajasekar S."/>
            <person name="Grimwood J."/>
            <person name="Han X."/>
            <person name="Sun S."/>
            <person name="Hou Z."/>
            <person name="He W."/>
            <person name="Dai G."/>
            <person name="Sun C."/>
            <person name="Schmutz J."/>
            <person name="Leebens-Mack J.H."/>
            <person name="Li F.W."/>
            <person name="Wang L."/>
        </authorList>
    </citation>
    <scope>NUCLEOTIDE SEQUENCE [LARGE SCALE GENOMIC DNA]</scope>
    <source>
        <strain evidence="2">cv. PW_Plant_1</strain>
    </source>
</reference>
<accession>A0ACC2CRC4</accession>
<dbReference type="EMBL" id="CM055100">
    <property type="protein sequence ID" value="KAJ7544619.1"/>
    <property type="molecule type" value="Genomic_DNA"/>
</dbReference>
<keyword evidence="2" id="KW-1185">Reference proteome</keyword>
<protein>
    <submittedName>
        <fullName evidence="1">Uncharacterized protein</fullName>
    </submittedName>
</protein>
<proteinExistence type="predicted"/>